<accession>A0A3B0Z958</accession>
<dbReference type="EMBL" id="UOFO01000034">
    <property type="protein sequence ID" value="VAW84082.1"/>
    <property type="molecule type" value="Genomic_DNA"/>
</dbReference>
<dbReference type="Gene3D" id="1.25.40.10">
    <property type="entry name" value="Tetratricopeptide repeat domain"/>
    <property type="match status" value="1"/>
</dbReference>
<evidence type="ECO:0008006" key="2">
    <source>
        <dbReference type="Google" id="ProtNLM"/>
    </source>
</evidence>
<dbReference type="AlphaFoldDB" id="A0A3B0Z958"/>
<dbReference type="SUPFAM" id="SSF48452">
    <property type="entry name" value="TPR-like"/>
    <property type="match status" value="1"/>
</dbReference>
<dbReference type="PROSITE" id="PS50005">
    <property type="entry name" value="TPR"/>
    <property type="match status" value="1"/>
</dbReference>
<name>A0A3B0Z958_9ZZZZ</name>
<dbReference type="InterPro" id="IPR019734">
    <property type="entry name" value="TPR_rpt"/>
</dbReference>
<dbReference type="InterPro" id="IPR011990">
    <property type="entry name" value="TPR-like_helical_dom_sf"/>
</dbReference>
<sequence length="327" mass="38126">MDDKNHNAYLGALKHNIKQLIHQKNWPATLDGLAKLKQLAPLALETRGLELEYLVAAEQRLDAKNLAKQLIQLFPASSRIHYLAGLLAYREKDYRAALPAFEESFRLHPNWRTERYIGKTSTQSGNFELAEMKLLPLATKHPVCLLDLAWLYERQQQYSRAQQNIEQYLKYKPEDDYATLQLQRLQAQVLSVDQITEEVETLTDFGEDIPIGLLAEYLRNQLELGKGHALRQWLQPRLEHIDKKDSVKLAWIGYQLKTYDLAYVLFLKDFAGQYNNVKYRSALELSAQRSGQVENLMTLYEQYCELDNRFYGRLAKLRKKHSEPVKK</sequence>
<evidence type="ECO:0000313" key="1">
    <source>
        <dbReference type="EMBL" id="VAW84082.1"/>
    </source>
</evidence>
<gene>
    <name evidence="1" type="ORF">MNBD_GAMMA16-716</name>
</gene>
<organism evidence="1">
    <name type="scientific">hydrothermal vent metagenome</name>
    <dbReference type="NCBI Taxonomy" id="652676"/>
    <lineage>
        <taxon>unclassified sequences</taxon>
        <taxon>metagenomes</taxon>
        <taxon>ecological metagenomes</taxon>
    </lineage>
</organism>
<reference evidence="1" key="1">
    <citation type="submission" date="2018-06" db="EMBL/GenBank/DDBJ databases">
        <authorList>
            <person name="Zhirakovskaya E."/>
        </authorList>
    </citation>
    <scope>NUCLEOTIDE SEQUENCE</scope>
</reference>
<protein>
    <recommendedName>
        <fullName evidence="2">Tetratricopeptide repeat protein</fullName>
    </recommendedName>
</protein>
<dbReference type="SMART" id="SM00028">
    <property type="entry name" value="TPR"/>
    <property type="match status" value="2"/>
</dbReference>
<proteinExistence type="predicted"/>